<evidence type="ECO:0000256" key="2">
    <source>
        <dbReference type="ARBA" id="ARBA00022574"/>
    </source>
</evidence>
<evidence type="ECO:0000313" key="6">
    <source>
        <dbReference type="EMBL" id="MPC36824.1"/>
    </source>
</evidence>
<feature type="repeat" description="WD" evidence="5">
    <location>
        <begin position="129"/>
        <end position="166"/>
    </location>
</feature>
<dbReference type="InterPro" id="IPR015943">
    <property type="entry name" value="WD40/YVTN_repeat-like_dom_sf"/>
</dbReference>
<sequence length="187" mass="20356">MPMSSPLTSTRHCCPFSGTQFEIASGAQFENAEDETPYSFFVNEKEITSSLRAALDSSASEERLLTILYQPQAVFRVRAVSRCTSSLPGHAEAVLSAAFSPDGQHLASGSGDTTVRFWDVNTETPHFTCKGHKHWVLVTAWSTDGERLASGCKAGQIFIWDPKTGKQGPCHAHRSPGLPPACSLYHK</sequence>
<comment type="caution">
    <text evidence="6">The sequence shown here is derived from an EMBL/GenBank/DDBJ whole genome shotgun (WGS) entry which is preliminary data.</text>
</comment>
<organism evidence="6 7">
    <name type="scientific">Portunus trituberculatus</name>
    <name type="common">Swimming crab</name>
    <name type="synonym">Neptunus trituberculatus</name>
    <dbReference type="NCBI Taxonomy" id="210409"/>
    <lineage>
        <taxon>Eukaryota</taxon>
        <taxon>Metazoa</taxon>
        <taxon>Ecdysozoa</taxon>
        <taxon>Arthropoda</taxon>
        <taxon>Crustacea</taxon>
        <taxon>Multicrustacea</taxon>
        <taxon>Malacostraca</taxon>
        <taxon>Eumalacostraca</taxon>
        <taxon>Eucarida</taxon>
        <taxon>Decapoda</taxon>
        <taxon>Pleocyemata</taxon>
        <taxon>Brachyura</taxon>
        <taxon>Eubrachyura</taxon>
        <taxon>Portunoidea</taxon>
        <taxon>Portunidae</taxon>
        <taxon>Portuninae</taxon>
        <taxon>Portunus</taxon>
    </lineage>
</organism>
<evidence type="ECO:0000256" key="1">
    <source>
        <dbReference type="ARBA" id="ARBA00004123"/>
    </source>
</evidence>
<dbReference type="PROSITE" id="PS50294">
    <property type="entry name" value="WD_REPEATS_REGION"/>
    <property type="match status" value="1"/>
</dbReference>
<evidence type="ECO:0000256" key="4">
    <source>
        <dbReference type="ARBA" id="ARBA00023242"/>
    </source>
</evidence>
<keyword evidence="4" id="KW-0539">Nucleus</keyword>
<dbReference type="PROSITE" id="PS50082">
    <property type="entry name" value="WD_REPEATS_2"/>
    <property type="match status" value="2"/>
</dbReference>
<dbReference type="InterPro" id="IPR036322">
    <property type="entry name" value="WD40_repeat_dom_sf"/>
</dbReference>
<dbReference type="SUPFAM" id="SSF50978">
    <property type="entry name" value="WD40 repeat-like"/>
    <property type="match status" value="1"/>
</dbReference>
<dbReference type="Gene3D" id="2.130.10.10">
    <property type="entry name" value="YVTN repeat-like/Quinoprotein amine dehydrogenase"/>
    <property type="match status" value="1"/>
</dbReference>
<dbReference type="SMART" id="SM00320">
    <property type="entry name" value="WD40"/>
    <property type="match status" value="2"/>
</dbReference>
<dbReference type="PROSITE" id="PS00678">
    <property type="entry name" value="WD_REPEATS_1"/>
    <property type="match status" value="1"/>
</dbReference>
<dbReference type="InterPro" id="IPR019775">
    <property type="entry name" value="WD40_repeat_CS"/>
</dbReference>
<gene>
    <name evidence="6" type="primary">NLE1</name>
    <name evidence="6" type="ORF">E2C01_030291</name>
</gene>
<evidence type="ECO:0000256" key="3">
    <source>
        <dbReference type="ARBA" id="ARBA00022737"/>
    </source>
</evidence>
<evidence type="ECO:0000256" key="5">
    <source>
        <dbReference type="PROSITE-ProRule" id="PRU00221"/>
    </source>
</evidence>
<keyword evidence="3" id="KW-0677">Repeat</keyword>
<dbReference type="Pfam" id="PF00400">
    <property type="entry name" value="WD40"/>
    <property type="match status" value="2"/>
</dbReference>
<reference evidence="6 7" key="1">
    <citation type="submission" date="2019-05" db="EMBL/GenBank/DDBJ databases">
        <title>Another draft genome of Portunus trituberculatus and its Hox gene families provides insights of decapod evolution.</title>
        <authorList>
            <person name="Jeong J.-H."/>
            <person name="Song I."/>
            <person name="Kim S."/>
            <person name="Choi T."/>
            <person name="Kim D."/>
            <person name="Ryu S."/>
            <person name="Kim W."/>
        </authorList>
    </citation>
    <scope>NUCLEOTIDE SEQUENCE [LARGE SCALE GENOMIC DNA]</scope>
    <source>
        <tissue evidence="6">Muscle</tissue>
    </source>
</reference>
<dbReference type="GO" id="GO:0005730">
    <property type="term" value="C:nucleolus"/>
    <property type="evidence" value="ECO:0007669"/>
    <property type="project" value="TreeGrafter"/>
</dbReference>
<feature type="repeat" description="WD" evidence="5">
    <location>
        <begin position="87"/>
        <end position="128"/>
    </location>
</feature>
<protein>
    <submittedName>
        <fullName evidence="6">Notchless 1</fullName>
    </submittedName>
</protein>
<name>A0A5B7EWX5_PORTR</name>
<accession>A0A5B7EWX5</accession>
<proteinExistence type="predicted"/>
<dbReference type="InterPro" id="IPR001680">
    <property type="entry name" value="WD40_rpt"/>
</dbReference>
<dbReference type="OrthoDB" id="10267436at2759"/>
<dbReference type="Proteomes" id="UP000324222">
    <property type="component" value="Unassembled WGS sequence"/>
</dbReference>
<dbReference type="PANTHER" id="PTHR19848">
    <property type="entry name" value="WD40 REPEAT PROTEIN"/>
    <property type="match status" value="1"/>
</dbReference>
<evidence type="ECO:0000313" key="7">
    <source>
        <dbReference type="Proteomes" id="UP000324222"/>
    </source>
</evidence>
<keyword evidence="7" id="KW-1185">Reference proteome</keyword>
<dbReference type="EMBL" id="VSRR010003616">
    <property type="protein sequence ID" value="MPC36824.1"/>
    <property type="molecule type" value="Genomic_DNA"/>
</dbReference>
<dbReference type="GO" id="GO:0000027">
    <property type="term" value="P:ribosomal large subunit assembly"/>
    <property type="evidence" value="ECO:0007669"/>
    <property type="project" value="TreeGrafter"/>
</dbReference>
<comment type="subcellular location">
    <subcellularLocation>
        <location evidence="1">Nucleus</location>
    </subcellularLocation>
</comment>
<dbReference type="GO" id="GO:0007219">
    <property type="term" value="P:Notch signaling pathway"/>
    <property type="evidence" value="ECO:0007669"/>
    <property type="project" value="TreeGrafter"/>
</dbReference>
<dbReference type="PANTHER" id="PTHR19848:SF0">
    <property type="entry name" value="NOTCHLESS PROTEIN HOMOLOG 1"/>
    <property type="match status" value="1"/>
</dbReference>
<keyword evidence="2 5" id="KW-0853">WD repeat</keyword>
<dbReference type="AlphaFoldDB" id="A0A5B7EWX5"/>